<organism evidence="1 2">
    <name type="scientific">Mycena indigotica</name>
    <dbReference type="NCBI Taxonomy" id="2126181"/>
    <lineage>
        <taxon>Eukaryota</taxon>
        <taxon>Fungi</taxon>
        <taxon>Dikarya</taxon>
        <taxon>Basidiomycota</taxon>
        <taxon>Agaricomycotina</taxon>
        <taxon>Agaricomycetes</taxon>
        <taxon>Agaricomycetidae</taxon>
        <taxon>Agaricales</taxon>
        <taxon>Marasmiineae</taxon>
        <taxon>Mycenaceae</taxon>
        <taxon>Mycena</taxon>
    </lineage>
</organism>
<dbReference type="OrthoDB" id="2554293at2759"/>
<comment type="caution">
    <text evidence="1">The sequence shown here is derived from an EMBL/GenBank/DDBJ whole genome shotgun (WGS) entry which is preliminary data.</text>
</comment>
<protein>
    <submittedName>
        <fullName evidence="1">Uncharacterized protein</fullName>
    </submittedName>
</protein>
<accession>A0A8H6SL12</accession>
<dbReference type="AlphaFoldDB" id="A0A8H6SL12"/>
<evidence type="ECO:0000313" key="1">
    <source>
        <dbReference type="EMBL" id="KAF7301294.1"/>
    </source>
</evidence>
<sequence length="949" mass="106517">MLWPALASRALFRPFHNVRTSAALHAIASAALPIEKAIDTVAESSTTLSAPLIRPSKASFAAAQAIRMCIANGGFSDGFFVLNSIRFASYRQKVSNIPFKAPGIAESQSEFEAAALSFGPDVPTRLSAHTLLHCLVRHNIAQPAFELSKLMMQEGVNLRSATLEAIMKSLVPPPTNRTLLDRIIPRQMRTIPLQTPSDALLLHPSRMSDPRTRFALELLFLARRHRQRRTDHMFKLIMAASLLKGELIIFSLLFGWTCREWQTGYSLSSNIAALPEDDELQSSPQVASAKLRLEHLRKEAIFPDRTSLENALQIIKAILARDGDATYPTQDRLVALQSLANIAGLLERHQIPFPKLSVLISTLYKCPRVDDEVWIVGLGGCPERIKAYDYFHQVLLKLLQTLPTQQILLQQPMVPRDAIVKSRRYPLLPPLDVSSCNSLLHYALRQRLSIEYAQKILSHMASRPDCRNSPDIVTANILLRSGSLLRRNDIVSGTVQSMGPHFSYTPDVPVMRSDGSFKPKVSISTTPAISSLGQEQFGFVQDALDTGARLGAIEYGNLTIPALPSAGDIRTLTSYISHLTAIGKPGEVTTILFTVLPELQSILFPTNSERKEDQSLGHAALLASLRRAITLGPIFFGAVLDSLSKSGQFALADRVWQLAKKAEWCSWTRAHVPQCEPWIFGPHVYTIMMRCYGTLARRRELWQMKLHPAKRISKRTSKHSVWASFLYECQQLPHPMPPHQVFFLLRRVMAHATFDVFQRFMSIATLYRRLPTKLRWLKESELPRPDARFFNAALDVFRPRANGPGAGPWIHALKEAQQALAETHRIPSNEDWNVPLEAVVKAMVKAGFPLPVSLQSISVGRLDAVMQKKKGHKPASNLDVPFVYADTKPDGGVVRPLHLPTPKHKALPTSPAYNHYRRLRMRRWIQRQQRRQPAKWQRRLAGDLFQNTS</sequence>
<name>A0A8H6SL12_9AGAR</name>
<dbReference type="RefSeq" id="XP_037219294.1">
    <property type="nucleotide sequence ID" value="XM_037363650.1"/>
</dbReference>
<gene>
    <name evidence="1" type="ORF">MIND_00694400</name>
</gene>
<dbReference type="Proteomes" id="UP000636479">
    <property type="component" value="Unassembled WGS sequence"/>
</dbReference>
<keyword evidence="2" id="KW-1185">Reference proteome</keyword>
<evidence type="ECO:0000313" key="2">
    <source>
        <dbReference type="Proteomes" id="UP000636479"/>
    </source>
</evidence>
<dbReference type="EMBL" id="JACAZF010000006">
    <property type="protein sequence ID" value="KAF7301294.1"/>
    <property type="molecule type" value="Genomic_DNA"/>
</dbReference>
<reference evidence="1" key="1">
    <citation type="submission" date="2020-05" db="EMBL/GenBank/DDBJ databases">
        <title>Mycena genomes resolve the evolution of fungal bioluminescence.</title>
        <authorList>
            <person name="Tsai I.J."/>
        </authorList>
    </citation>
    <scope>NUCLEOTIDE SEQUENCE</scope>
    <source>
        <strain evidence="1">171206Taipei</strain>
    </source>
</reference>
<dbReference type="GeneID" id="59346166"/>
<proteinExistence type="predicted"/>